<dbReference type="SUPFAM" id="SSF55486">
    <property type="entry name" value="Metalloproteases ('zincins'), catalytic domain"/>
    <property type="match status" value="1"/>
</dbReference>
<reference evidence="11" key="2">
    <citation type="journal article" date="2019" name="IMA Fungus">
        <title>Genome sequencing and comparison of five Tilletia species to identify candidate genes for the detection of regulated species infecting wheat.</title>
        <authorList>
            <person name="Nguyen H.D.T."/>
            <person name="Sultana T."/>
            <person name="Kesanakurti P."/>
            <person name="Hambleton S."/>
        </authorList>
    </citation>
    <scope>NUCLEOTIDE SEQUENCE</scope>
    <source>
        <strain evidence="11">DAOMC 238032</strain>
    </source>
</reference>
<keyword evidence="3" id="KW-0031">Aminopeptidase</keyword>
<feature type="domain" description="Peptidase M1 membrane alanine aminopeptidase" evidence="9">
    <location>
        <begin position="24"/>
        <end position="204"/>
    </location>
</feature>
<dbReference type="PANTHER" id="PTHR11533">
    <property type="entry name" value="PROTEASE M1 ZINC METALLOPROTEASE"/>
    <property type="match status" value="1"/>
</dbReference>
<dbReference type="Pfam" id="PF11838">
    <property type="entry name" value="ERAP1_C"/>
    <property type="match status" value="1"/>
</dbReference>
<evidence type="ECO:0000313" key="12">
    <source>
        <dbReference type="Proteomes" id="UP000077671"/>
    </source>
</evidence>
<comment type="similarity">
    <text evidence="2">Belongs to the peptidase M1 family.</text>
</comment>
<keyword evidence="6" id="KW-0378">Hydrolase</keyword>
<keyword evidence="7" id="KW-0862">Zinc</keyword>
<evidence type="ECO:0000259" key="10">
    <source>
        <dbReference type="Pfam" id="PF11838"/>
    </source>
</evidence>
<dbReference type="GO" id="GO:0070006">
    <property type="term" value="F:metalloaminopeptidase activity"/>
    <property type="evidence" value="ECO:0007669"/>
    <property type="project" value="TreeGrafter"/>
</dbReference>
<accession>A0A177UED7</accession>
<dbReference type="EMBL" id="LWDD02000196">
    <property type="protein sequence ID" value="KAE8262836.1"/>
    <property type="molecule type" value="Genomic_DNA"/>
</dbReference>
<dbReference type="InterPro" id="IPR001930">
    <property type="entry name" value="Peptidase_M1"/>
</dbReference>
<dbReference type="InterPro" id="IPR014782">
    <property type="entry name" value="Peptidase_M1_dom"/>
</dbReference>
<dbReference type="GO" id="GO:0043171">
    <property type="term" value="P:peptide catabolic process"/>
    <property type="evidence" value="ECO:0007669"/>
    <property type="project" value="TreeGrafter"/>
</dbReference>
<evidence type="ECO:0000256" key="6">
    <source>
        <dbReference type="ARBA" id="ARBA00022801"/>
    </source>
</evidence>
<dbReference type="GO" id="GO:0005615">
    <property type="term" value="C:extracellular space"/>
    <property type="evidence" value="ECO:0007669"/>
    <property type="project" value="TreeGrafter"/>
</dbReference>
<keyword evidence="5" id="KW-0479">Metal-binding</keyword>
<dbReference type="GO" id="GO:0016020">
    <property type="term" value="C:membrane"/>
    <property type="evidence" value="ECO:0007669"/>
    <property type="project" value="TreeGrafter"/>
</dbReference>
<evidence type="ECO:0000256" key="8">
    <source>
        <dbReference type="ARBA" id="ARBA00023049"/>
    </source>
</evidence>
<dbReference type="Gene3D" id="1.10.390.10">
    <property type="entry name" value="Neutral Protease Domain 2"/>
    <property type="match status" value="1"/>
</dbReference>
<comment type="cofactor">
    <cofactor evidence="1">
        <name>Zn(2+)</name>
        <dbReference type="ChEBI" id="CHEBI:29105"/>
    </cofactor>
</comment>
<evidence type="ECO:0000256" key="3">
    <source>
        <dbReference type="ARBA" id="ARBA00022438"/>
    </source>
</evidence>
<evidence type="ECO:0000256" key="7">
    <source>
        <dbReference type="ARBA" id="ARBA00022833"/>
    </source>
</evidence>
<evidence type="ECO:0000256" key="5">
    <source>
        <dbReference type="ARBA" id="ARBA00022723"/>
    </source>
</evidence>
<dbReference type="FunFam" id="2.60.40.1910:FF:000004">
    <property type="entry name" value="Aminopeptidase"/>
    <property type="match status" value="1"/>
</dbReference>
<gene>
    <name evidence="11" type="ORF">A4X03_0g2142</name>
</gene>
<evidence type="ECO:0000259" key="9">
    <source>
        <dbReference type="Pfam" id="PF01433"/>
    </source>
</evidence>
<dbReference type="InterPro" id="IPR024571">
    <property type="entry name" value="ERAP1-like_C_dom"/>
</dbReference>
<dbReference type="Pfam" id="PF01433">
    <property type="entry name" value="Peptidase_M1"/>
    <property type="match status" value="1"/>
</dbReference>
<dbReference type="PRINTS" id="PR00756">
    <property type="entry name" value="ALADIPTASE"/>
</dbReference>
<reference evidence="11" key="1">
    <citation type="submission" date="2016-04" db="EMBL/GenBank/DDBJ databases">
        <authorList>
            <person name="Nguyen H.D."/>
            <person name="Kesanakurti P."/>
            <person name="Cullis J."/>
            <person name="Levesque C.A."/>
            <person name="Hambleton S."/>
        </authorList>
    </citation>
    <scope>NUCLEOTIDE SEQUENCE</scope>
    <source>
        <strain evidence="11">DAOMC 238032</strain>
    </source>
</reference>
<dbReference type="Gene3D" id="1.25.50.20">
    <property type="match status" value="1"/>
</dbReference>
<dbReference type="FunFam" id="1.25.50.20:FF:000002">
    <property type="entry name" value="Aminopeptidase"/>
    <property type="match status" value="1"/>
</dbReference>
<dbReference type="InterPro" id="IPR050344">
    <property type="entry name" value="Peptidase_M1_aminopeptidases"/>
</dbReference>
<dbReference type="Proteomes" id="UP000077671">
    <property type="component" value="Unassembled WGS sequence"/>
</dbReference>
<evidence type="ECO:0000256" key="1">
    <source>
        <dbReference type="ARBA" id="ARBA00001947"/>
    </source>
</evidence>
<dbReference type="GO" id="GO:0006508">
    <property type="term" value="P:proteolysis"/>
    <property type="evidence" value="ECO:0007669"/>
    <property type="project" value="UniProtKB-KW"/>
</dbReference>
<dbReference type="GO" id="GO:0005737">
    <property type="term" value="C:cytoplasm"/>
    <property type="evidence" value="ECO:0007669"/>
    <property type="project" value="TreeGrafter"/>
</dbReference>
<evidence type="ECO:0000256" key="2">
    <source>
        <dbReference type="ARBA" id="ARBA00010136"/>
    </source>
</evidence>
<sequence length="633" mass="70228">MLTFIWAPFLSLLFSLLGPFCASTGLITGRTSVYLYDEKKAGLAAKKTTASVQSHELAHQWFGNIVTLTFWDCLWLNEAFATLMGESIILDRIYPEWRSSSEFINNHLSRALELDAKRSSHPIEVPLQGENVEDAVNQVFDAISYSKGASVLNMLSHMIGEDVFLKGVSIYLKNHLYGNAVTADLWKGISESSGLDVGKIMGPWVLKQGFPVITVTEEADAIKIRQNRFLATGDVKPEEDETLWYVPLALRTIDGASGKVETDNKAVLDTEREIRIPLKGVEERSWKLNADTVGVYRVAYSPERLAKLGAEAAKPKSGFTLEDRVGLVSDASTLARAGYSKTSGALNLILALREEPSYLVNAASASTLRSLGSVWFEQPEAVRDALAKFRADVFGPQAKNLGFDSSEEESSEVRDLRATVVAVAVGADDGWAVGECKRRFAPILEGGEDSLVPNDLRQVVFYTVARLGGEAEYEALLKIYKEPATPNHKIAAMLALCAPTDEALLKRTIELLFSGDVKLQDWMYFFGGLAGNRVGRRMLWAETKERYEQLYQAFDGNYSLSRLIEYSFSSLTTKADLEDVQAFFKDKDVKKYSMGLQQGLDSVRANSQWLERDAADVEAWLKSNKYLDDSSKL</sequence>
<organism evidence="11 12">
    <name type="scientific">Tilletia caries</name>
    <name type="common">wheat bunt fungus</name>
    <dbReference type="NCBI Taxonomy" id="13290"/>
    <lineage>
        <taxon>Eukaryota</taxon>
        <taxon>Fungi</taxon>
        <taxon>Dikarya</taxon>
        <taxon>Basidiomycota</taxon>
        <taxon>Ustilaginomycotina</taxon>
        <taxon>Exobasidiomycetes</taxon>
        <taxon>Tilletiales</taxon>
        <taxon>Tilletiaceae</taxon>
        <taxon>Tilletia</taxon>
    </lineage>
</organism>
<dbReference type="PANTHER" id="PTHR11533:SF174">
    <property type="entry name" value="PUROMYCIN-SENSITIVE AMINOPEPTIDASE-RELATED"/>
    <property type="match status" value="1"/>
</dbReference>
<dbReference type="Gene3D" id="2.60.40.1910">
    <property type="match status" value="1"/>
</dbReference>
<feature type="domain" description="ERAP1-like C-terminal" evidence="10">
    <location>
        <begin position="286"/>
        <end position="605"/>
    </location>
</feature>
<dbReference type="InterPro" id="IPR027268">
    <property type="entry name" value="Peptidase_M4/M1_CTD_sf"/>
</dbReference>
<keyword evidence="8" id="KW-0482">Metalloprotease</keyword>
<evidence type="ECO:0000313" key="11">
    <source>
        <dbReference type="EMBL" id="KAE8262836.1"/>
    </source>
</evidence>
<proteinExistence type="inferred from homology"/>
<protein>
    <recommendedName>
        <fullName evidence="13">Aminopeptidase</fullName>
    </recommendedName>
</protein>
<evidence type="ECO:0000256" key="4">
    <source>
        <dbReference type="ARBA" id="ARBA00022670"/>
    </source>
</evidence>
<dbReference type="AlphaFoldDB" id="A0A177UED7"/>
<evidence type="ECO:0008006" key="13">
    <source>
        <dbReference type="Google" id="ProtNLM"/>
    </source>
</evidence>
<dbReference type="FunFam" id="1.10.390.10:FF:000006">
    <property type="entry name" value="Puromycin-sensitive aminopeptidase"/>
    <property type="match status" value="1"/>
</dbReference>
<name>A0A177UED7_9BASI</name>
<dbReference type="GO" id="GO:0008270">
    <property type="term" value="F:zinc ion binding"/>
    <property type="evidence" value="ECO:0007669"/>
    <property type="project" value="InterPro"/>
</dbReference>
<dbReference type="GO" id="GO:0042277">
    <property type="term" value="F:peptide binding"/>
    <property type="evidence" value="ECO:0007669"/>
    <property type="project" value="TreeGrafter"/>
</dbReference>
<comment type="caution">
    <text evidence="11">The sequence shown here is derived from an EMBL/GenBank/DDBJ whole genome shotgun (WGS) entry which is preliminary data.</text>
</comment>
<keyword evidence="4" id="KW-0645">Protease</keyword>